<dbReference type="Gene3D" id="1.20.1530.20">
    <property type="match status" value="1"/>
</dbReference>
<feature type="transmembrane region" description="Helical" evidence="8">
    <location>
        <begin position="190"/>
        <end position="207"/>
    </location>
</feature>
<comment type="similarity">
    <text evidence="2">Belongs to the auxin efflux carrier (TC 2.A.69) family.</text>
</comment>
<feature type="transmembrane region" description="Helical" evidence="8">
    <location>
        <begin position="247"/>
        <end position="267"/>
    </location>
</feature>
<organism evidence="9 10">
    <name type="scientific">Leptolyngbya foveolarum</name>
    <dbReference type="NCBI Taxonomy" id="47253"/>
    <lineage>
        <taxon>Bacteria</taxon>
        <taxon>Bacillati</taxon>
        <taxon>Cyanobacteriota</taxon>
        <taxon>Cyanophyceae</taxon>
        <taxon>Leptolyngbyales</taxon>
        <taxon>Leptolyngbyaceae</taxon>
        <taxon>Leptolyngbya group</taxon>
        <taxon>Leptolyngbya</taxon>
    </lineage>
</organism>
<reference evidence="9 10" key="2">
    <citation type="submission" date="2018-06" db="EMBL/GenBank/DDBJ databases">
        <title>Metagenomic assembly of (sub)arctic Cyanobacteria and their associated microbiome from non-axenic cultures.</title>
        <authorList>
            <person name="Baurain D."/>
        </authorList>
    </citation>
    <scope>NUCLEOTIDE SEQUENCE [LARGE SCALE GENOMIC DNA]</scope>
    <source>
        <strain evidence="9">ULC129bin1</strain>
    </source>
</reference>
<dbReference type="PANTHER" id="PTHR36838:SF1">
    <property type="entry name" value="SLR1864 PROTEIN"/>
    <property type="match status" value="1"/>
</dbReference>
<reference evidence="10" key="1">
    <citation type="submission" date="2018-04" db="EMBL/GenBank/DDBJ databases">
        <authorList>
            <person name="Cornet L."/>
        </authorList>
    </citation>
    <scope>NUCLEOTIDE SEQUENCE [LARGE SCALE GENOMIC DNA]</scope>
</reference>
<gene>
    <name evidence="9" type="ORF">DCF25_16185</name>
</gene>
<feature type="transmembrane region" description="Helical" evidence="8">
    <location>
        <begin position="124"/>
        <end position="146"/>
    </location>
</feature>
<feature type="transmembrane region" description="Helical" evidence="8">
    <location>
        <begin position="6"/>
        <end position="25"/>
    </location>
</feature>
<dbReference type="Pfam" id="PF03547">
    <property type="entry name" value="Mem_trans"/>
    <property type="match status" value="2"/>
</dbReference>
<dbReference type="InterPro" id="IPR004776">
    <property type="entry name" value="Mem_transp_PIN-like"/>
</dbReference>
<dbReference type="Proteomes" id="UP000249354">
    <property type="component" value="Unassembled WGS sequence"/>
</dbReference>
<dbReference type="AlphaFoldDB" id="A0A2W4TWK4"/>
<evidence type="ECO:0000256" key="5">
    <source>
        <dbReference type="ARBA" id="ARBA00022692"/>
    </source>
</evidence>
<name>A0A2W4TWK4_9CYAN</name>
<evidence type="ECO:0000256" key="1">
    <source>
        <dbReference type="ARBA" id="ARBA00004651"/>
    </source>
</evidence>
<dbReference type="GO" id="GO:0005886">
    <property type="term" value="C:plasma membrane"/>
    <property type="evidence" value="ECO:0007669"/>
    <property type="project" value="UniProtKB-SubCell"/>
</dbReference>
<proteinExistence type="inferred from homology"/>
<keyword evidence="6 8" id="KW-1133">Transmembrane helix</keyword>
<keyword evidence="3" id="KW-0813">Transport</keyword>
<dbReference type="EMBL" id="QBMC01000126">
    <property type="protein sequence ID" value="PZO13406.1"/>
    <property type="molecule type" value="Genomic_DNA"/>
</dbReference>
<feature type="transmembrane region" description="Helical" evidence="8">
    <location>
        <begin position="279"/>
        <end position="298"/>
    </location>
</feature>
<feature type="transmembrane region" description="Helical" evidence="8">
    <location>
        <begin position="158"/>
        <end position="178"/>
    </location>
</feature>
<evidence type="ECO:0000256" key="8">
    <source>
        <dbReference type="SAM" id="Phobius"/>
    </source>
</evidence>
<feature type="transmembrane region" description="Helical" evidence="8">
    <location>
        <begin position="60"/>
        <end position="85"/>
    </location>
</feature>
<evidence type="ECO:0000256" key="7">
    <source>
        <dbReference type="ARBA" id="ARBA00023136"/>
    </source>
</evidence>
<comment type="subcellular location">
    <subcellularLocation>
        <location evidence="1">Cell membrane</location>
        <topology evidence="1">Multi-pass membrane protein</topology>
    </subcellularLocation>
</comment>
<keyword evidence="5 8" id="KW-0812">Transmembrane</keyword>
<dbReference type="PANTHER" id="PTHR36838">
    <property type="entry name" value="AUXIN EFFLUX CARRIER FAMILY PROTEIN"/>
    <property type="match status" value="1"/>
</dbReference>
<accession>A0A2W4TWK4</accession>
<evidence type="ECO:0000313" key="10">
    <source>
        <dbReference type="Proteomes" id="UP000249354"/>
    </source>
</evidence>
<evidence type="ECO:0000256" key="2">
    <source>
        <dbReference type="ARBA" id="ARBA00010145"/>
    </source>
</evidence>
<dbReference type="InterPro" id="IPR038770">
    <property type="entry name" value="Na+/solute_symporter_sf"/>
</dbReference>
<evidence type="ECO:0000313" key="9">
    <source>
        <dbReference type="EMBL" id="PZO13406.1"/>
    </source>
</evidence>
<keyword evidence="7 8" id="KW-0472">Membrane</keyword>
<evidence type="ECO:0000256" key="3">
    <source>
        <dbReference type="ARBA" id="ARBA00022448"/>
    </source>
</evidence>
<comment type="caution">
    <text evidence="9">The sequence shown here is derived from an EMBL/GenBank/DDBJ whole genome shotgun (WGS) entry which is preliminary data.</text>
</comment>
<sequence>MGEIGAVLVSAVLPVALVALVGVWIGRRFSLDLRTLARVNIYALLPALVITGLYESELALGSALGIVVGFLLNCGVLYGVAIALGRVFRLPIESRKSLVATTLLANSGNIGLPFILFALGEAGLARAIVYLVASSIFIASVGPIILKGEGVAVGMRVTLSLPVFWATLGGIILLRLSWAVPVPIDRALQLLSGAAIPVSLLTLGIQLSQTRLNFGWYELFAACLRLFVSPLSAFTLGRLLGLEGLDLTVLVMQSAMPVAVNTLIWVTELGGDTDRVAKTIVLSTIMSFATLPGVLWLMGR</sequence>
<protein>
    <submittedName>
        <fullName evidence="9">Transporter</fullName>
    </submittedName>
</protein>
<feature type="transmembrane region" description="Helical" evidence="8">
    <location>
        <begin position="97"/>
        <end position="118"/>
    </location>
</feature>
<keyword evidence="4" id="KW-1003">Cell membrane</keyword>
<evidence type="ECO:0000256" key="4">
    <source>
        <dbReference type="ARBA" id="ARBA00022475"/>
    </source>
</evidence>
<evidence type="ECO:0000256" key="6">
    <source>
        <dbReference type="ARBA" id="ARBA00022989"/>
    </source>
</evidence>
<feature type="transmembrane region" description="Helical" evidence="8">
    <location>
        <begin position="37"/>
        <end position="54"/>
    </location>
</feature>
<dbReference type="GO" id="GO:0055085">
    <property type="term" value="P:transmembrane transport"/>
    <property type="evidence" value="ECO:0007669"/>
    <property type="project" value="InterPro"/>
</dbReference>
<feature type="transmembrane region" description="Helical" evidence="8">
    <location>
        <begin position="219"/>
        <end position="241"/>
    </location>
</feature>